<organism evidence="1 2">
    <name type="scientific">Panagrolaimus sp. PS1159</name>
    <dbReference type="NCBI Taxonomy" id="55785"/>
    <lineage>
        <taxon>Eukaryota</taxon>
        <taxon>Metazoa</taxon>
        <taxon>Ecdysozoa</taxon>
        <taxon>Nematoda</taxon>
        <taxon>Chromadorea</taxon>
        <taxon>Rhabditida</taxon>
        <taxon>Tylenchina</taxon>
        <taxon>Panagrolaimomorpha</taxon>
        <taxon>Panagrolaimoidea</taxon>
        <taxon>Panagrolaimidae</taxon>
        <taxon>Panagrolaimus</taxon>
    </lineage>
</organism>
<proteinExistence type="predicted"/>
<accession>A0AC35GEG6</accession>
<sequence>VDELKRSAAALSTTSSSTASAASGMPKTTMAQKNSETMKYLPQFIVRRFGDEYIPILTDSCQLKSKFKAKNGIIEHRYTVSWIEEGPIHQEIDKMSLKTDGSQCSKYPAVDFKSFLPHFKSFLPRLQSEHSIQTSSPSSREVLIEVGNNTKAAENIQPNVRKCDGPCAQMRYITDLRVLGRCEHAICSFCVVNAPMVQSDDGSMGCCNKKCFAGDLINQISDSKRRHELYSNFFENQKFEEIFKLYKGDIRREKFPRKDLNSQYSNTSIASSALSKSSPSNSSFSSSMASLTSVPSCLYEPMGSLGHTSECTLTKSSGKYDVPPGFSSSTSESESERKSVKSFKLQKPVAHEILMLCMVILEPSYYSTFKRHHFEEELESEMPLISAVELLMGNSAGRNLFNSTTRIFYCPNETLNTQSMLEMNVKEHGKLTMGQLATNRGKISIVIDYTGKLVQGKRQPFTKSKINGG</sequence>
<protein>
    <submittedName>
        <fullName evidence="2">Uncharacterized protein</fullName>
    </submittedName>
</protein>
<evidence type="ECO:0000313" key="1">
    <source>
        <dbReference type="Proteomes" id="UP000887580"/>
    </source>
</evidence>
<dbReference type="WBParaSite" id="PS1159_v2.g4086.t1">
    <property type="protein sequence ID" value="PS1159_v2.g4086.t1"/>
    <property type="gene ID" value="PS1159_v2.g4086"/>
</dbReference>
<dbReference type="Proteomes" id="UP000887580">
    <property type="component" value="Unplaced"/>
</dbReference>
<reference evidence="2" key="1">
    <citation type="submission" date="2022-11" db="UniProtKB">
        <authorList>
            <consortium name="WormBaseParasite"/>
        </authorList>
    </citation>
    <scope>IDENTIFICATION</scope>
</reference>
<evidence type="ECO:0000313" key="2">
    <source>
        <dbReference type="WBParaSite" id="PS1159_v2.g4086.t1"/>
    </source>
</evidence>
<name>A0AC35GEG6_9BILA</name>